<dbReference type="InterPro" id="IPR010989">
    <property type="entry name" value="SNARE"/>
</dbReference>
<comment type="subcellular location">
    <subcellularLocation>
        <location evidence="1">Membrane</location>
        <topology evidence="1">Single-pass type IV membrane protein</topology>
    </subcellularLocation>
</comment>
<comment type="caution">
    <text evidence="11">The sequence shown here is derived from an EMBL/GenBank/DDBJ whole genome shotgun (WGS) entry which is preliminary data.</text>
</comment>
<dbReference type="InterPro" id="IPR045242">
    <property type="entry name" value="Syntaxin"/>
</dbReference>
<evidence type="ECO:0000256" key="6">
    <source>
        <dbReference type="RuleBase" id="RU003858"/>
    </source>
</evidence>
<dbReference type="CDD" id="cd15848">
    <property type="entry name" value="SNARE_syntaxin1-like"/>
    <property type="match status" value="1"/>
</dbReference>
<name>A0ABD3M3X1_9STRA</name>
<dbReference type="SMART" id="SM00397">
    <property type="entry name" value="t_SNARE"/>
    <property type="match status" value="1"/>
</dbReference>
<dbReference type="SMART" id="SM00503">
    <property type="entry name" value="SynN"/>
    <property type="match status" value="1"/>
</dbReference>
<feature type="compositionally biased region" description="Low complexity" evidence="8">
    <location>
        <begin position="60"/>
        <end position="74"/>
    </location>
</feature>
<feature type="region of interest" description="Disordered" evidence="8">
    <location>
        <begin position="1"/>
        <end position="76"/>
    </location>
</feature>
<evidence type="ECO:0000256" key="3">
    <source>
        <dbReference type="ARBA" id="ARBA00022692"/>
    </source>
</evidence>
<dbReference type="PROSITE" id="PS50192">
    <property type="entry name" value="T_SNARE"/>
    <property type="match status" value="1"/>
</dbReference>
<keyword evidence="12" id="KW-1185">Reference proteome</keyword>
<sequence>MNDRLAELQEDIPSWVQEDTGASNGAAAYGGDIEMGQTKKNTQKAAEDVQDFEWGKDPNDTNNATANSNNEAPSQPEHMKQFFNDVEAIKSDISAVTDATEQIVTLKDKAVLATSETEETQISATIRSLVEGTNGRAKKCKNLLGLLKEENANLKKEGKAKPTDLRVRDNLVNTLLRKFIDEMKRYQNAQQQYKTDVKKKVTRQVQIIKPGATDQDVDEIMRSEGGREALYQQQILSGGINDQIKTQYRAVAGKYQDVLTLEASVAELHQMFLDFALLTEQQGELLDQIEYQVRSAADYVEEGNVQVYEAIEYQKKIRKKQCWIILVVVILIIIVLFSTGILP</sequence>
<evidence type="ECO:0000256" key="2">
    <source>
        <dbReference type="ARBA" id="ARBA00009063"/>
    </source>
</evidence>
<dbReference type="Pfam" id="PF05739">
    <property type="entry name" value="SNARE"/>
    <property type="match status" value="1"/>
</dbReference>
<evidence type="ECO:0000256" key="1">
    <source>
        <dbReference type="ARBA" id="ARBA00004211"/>
    </source>
</evidence>
<organism evidence="11 12">
    <name type="scientific">Discostella pseudostelligera</name>
    <dbReference type="NCBI Taxonomy" id="259834"/>
    <lineage>
        <taxon>Eukaryota</taxon>
        <taxon>Sar</taxon>
        <taxon>Stramenopiles</taxon>
        <taxon>Ochrophyta</taxon>
        <taxon>Bacillariophyta</taxon>
        <taxon>Coscinodiscophyceae</taxon>
        <taxon>Thalassiosirophycidae</taxon>
        <taxon>Stephanodiscales</taxon>
        <taxon>Stephanodiscaceae</taxon>
        <taxon>Discostella</taxon>
    </lineage>
</organism>
<keyword evidence="7" id="KW-0175">Coiled coil</keyword>
<dbReference type="Gene3D" id="1.20.5.110">
    <property type="match status" value="1"/>
</dbReference>
<dbReference type="Pfam" id="PF00804">
    <property type="entry name" value="Syntaxin"/>
    <property type="match status" value="1"/>
</dbReference>
<feature type="domain" description="T-SNARE coiled-coil homology" evidence="10">
    <location>
        <begin position="248"/>
        <end position="310"/>
    </location>
</feature>
<evidence type="ECO:0000313" key="11">
    <source>
        <dbReference type="EMBL" id="KAL3758428.1"/>
    </source>
</evidence>
<dbReference type="InterPro" id="IPR006012">
    <property type="entry name" value="Syntaxin/epimorphin_CS"/>
</dbReference>
<accession>A0ABD3M3X1</accession>
<evidence type="ECO:0000256" key="9">
    <source>
        <dbReference type="SAM" id="Phobius"/>
    </source>
</evidence>
<proteinExistence type="inferred from homology"/>
<keyword evidence="5 9" id="KW-0472">Membrane</keyword>
<evidence type="ECO:0000256" key="7">
    <source>
        <dbReference type="SAM" id="Coils"/>
    </source>
</evidence>
<dbReference type="PANTHER" id="PTHR19957">
    <property type="entry name" value="SYNTAXIN"/>
    <property type="match status" value="1"/>
</dbReference>
<evidence type="ECO:0000259" key="10">
    <source>
        <dbReference type="PROSITE" id="PS50192"/>
    </source>
</evidence>
<feature type="coiled-coil region" evidence="7">
    <location>
        <begin position="137"/>
        <end position="196"/>
    </location>
</feature>
<dbReference type="InterPro" id="IPR006011">
    <property type="entry name" value="Syntaxin_N"/>
</dbReference>
<reference evidence="11 12" key="1">
    <citation type="submission" date="2024-10" db="EMBL/GenBank/DDBJ databases">
        <title>Updated reference genomes for cyclostephanoid diatoms.</title>
        <authorList>
            <person name="Roberts W.R."/>
            <person name="Alverson A.J."/>
        </authorList>
    </citation>
    <scope>NUCLEOTIDE SEQUENCE [LARGE SCALE GENOMIC DNA]</scope>
    <source>
        <strain evidence="11 12">AJA232-27</strain>
    </source>
</reference>
<comment type="similarity">
    <text evidence="2 6">Belongs to the syntaxin family.</text>
</comment>
<dbReference type="InterPro" id="IPR000727">
    <property type="entry name" value="T_SNARE_dom"/>
</dbReference>
<evidence type="ECO:0000256" key="4">
    <source>
        <dbReference type="ARBA" id="ARBA00022989"/>
    </source>
</evidence>
<dbReference type="EMBL" id="JALLBG020000231">
    <property type="protein sequence ID" value="KAL3758428.1"/>
    <property type="molecule type" value="Genomic_DNA"/>
</dbReference>
<dbReference type="AlphaFoldDB" id="A0ABD3M3X1"/>
<dbReference type="PROSITE" id="PS00914">
    <property type="entry name" value="SYNTAXIN"/>
    <property type="match status" value="1"/>
</dbReference>
<evidence type="ECO:0000256" key="8">
    <source>
        <dbReference type="SAM" id="MobiDB-lite"/>
    </source>
</evidence>
<dbReference type="PANTHER" id="PTHR19957:SF307">
    <property type="entry name" value="PROTEIN SSO1-RELATED"/>
    <property type="match status" value="1"/>
</dbReference>
<feature type="transmembrane region" description="Helical" evidence="9">
    <location>
        <begin position="322"/>
        <end position="342"/>
    </location>
</feature>
<keyword evidence="4 9" id="KW-1133">Transmembrane helix</keyword>
<protein>
    <recommendedName>
        <fullName evidence="10">t-SNARE coiled-coil homology domain-containing protein</fullName>
    </recommendedName>
</protein>
<dbReference type="SUPFAM" id="SSF47661">
    <property type="entry name" value="t-snare proteins"/>
    <property type="match status" value="1"/>
</dbReference>
<keyword evidence="3 9" id="KW-0812">Transmembrane</keyword>
<evidence type="ECO:0000256" key="5">
    <source>
        <dbReference type="ARBA" id="ARBA00023136"/>
    </source>
</evidence>
<gene>
    <name evidence="11" type="ORF">ACHAWU_006088</name>
</gene>
<dbReference type="Proteomes" id="UP001530293">
    <property type="component" value="Unassembled WGS sequence"/>
</dbReference>
<evidence type="ECO:0000313" key="12">
    <source>
        <dbReference type="Proteomes" id="UP001530293"/>
    </source>
</evidence>
<dbReference type="GO" id="GO:0016020">
    <property type="term" value="C:membrane"/>
    <property type="evidence" value="ECO:0007669"/>
    <property type="project" value="UniProtKB-SubCell"/>
</dbReference>
<dbReference type="Gene3D" id="1.20.58.70">
    <property type="match status" value="1"/>
</dbReference>